<keyword evidence="2" id="KW-1185">Reference proteome</keyword>
<dbReference type="HOGENOM" id="CLU_2867610_0_0_1"/>
<dbReference type="RefSeq" id="XP_040624860.1">
    <property type="nucleotide sequence ID" value="XM_040773891.1"/>
</dbReference>
<evidence type="ECO:0000313" key="1">
    <source>
        <dbReference type="EMBL" id="EJT97962.1"/>
    </source>
</evidence>
<gene>
    <name evidence="1" type="ORF">DACRYDRAFT_24874</name>
</gene>
<name>M5G2H1_DACPD</name>
<dbReference type="GeneID" id="63688953"/>
<dbReference type="EMBL" id="JH795875">
    <property type="protein sequence ID" value="EJT97962.1"/>
    <property type="molecule type" value="Genomic_DNA"/>
</dbReference>
<accession>M5G2H1</accession>
<evidence type="ECO:0000313" key="2">
    <source>
        <dbReference type="Proteomes" id="UP000030653"/>
    </source>
</evidence>
<proteinExistence type="predicted"/>
<dbReference type="AlphaFoldDB" id="M5G2H1"/>
<dbReference type="Proteomes" id="UP000030653">
    <property type="component" value="Unassembled WGS sequence"/>
</dbReference>
<organism evidence="1 2">
    <name type="scientific">Dacryopinax primogenitus (strain DJM 731)</name>
    <name type="common">Brown rot fungus</name>
    <dbReference type="NCBI Taxonomy" id="1858805"/>
    <lineage>
        <taxon>Eukaryota</taxon>
        <taxon>Fungi</taxon>
        <taxon>Dikarya</taxon>
        <taxon>Basidiomycota</taxon>
        <taxon>Agaricomycotina</taxon>
        <taxon>Dacrymycetes</taxon>
        <taxon>Dacrymycetales</taxon>
        <taxon>Dacrymycetaceae</taxon>
        <taxon>Dacryopinax</taxon>
    </lineage>
</organism>
<protein>
    <submittedName>
        <fullName evidence="1">Uncharacterized protein</fullName>
    </submittedName>
</protein>
<sequence length="64" mass="7087">MRNIANPHLNGHDIVPTHWAKLVDLLVVMSQPHVAVARHCDVSEILDGDRENGVPTCGLLRLNQ</sequence>
<reference evidence="1 2" key="1">
    <citation type="journal article" date="2012" name="Science">
        <title>The Paleozoic origin of enzymatic lignin decomposition reconstructed from 31 fungal genomes.</title>
        <authorList>
            <person name="Floudas D."/>
            <person name="Binder M."/>
            <person name="Riley R."/>
            <person name="Barry K."/>
            <person name="Blanchette R.A."/>
            <person name="Henrissat B."/>
            <person name="Martinez A.T."/>
            <person name="Otillar R."/>
            <person name="Spatafora J.W."/>
            <person name="Yadav J.S."/>
            <person name="Aerts A."/>
            <person name="Benoit I."/>
            <person name="Boyd A."/>
            <person name="Carlson A."/>
            <person name="Copeland A."/>
            <person name="Coutinho P.M."/>
            <person name="de Vries R.P."/>
            <person name="Ferreira P."/>
            <person name="Findley K."/>
            <person name="Foster B."/>
            <person name="Gaskell J."/>
            <person name="Glotzer D."/>
            <person name="Gorecki P."/>
            <person name="Heitman J."/>
            <person name="Hesse C."/>
            <person name="Hori C."/>
            <person name="Igarashi K."/>
            <person name="Jurgens J.A."/>
            <person name="Kallen N."/>
            <person name="Kersten P."/>
            <person name="Kohler A."/>
            <person name="Kuees U."/>
            <person name="Kumar T.K.A."/>
            <person name="Kuo A."/>
            <person name="LaButti K."/>
            <person name="Larrondo L.F."/>
            <person name="Lindquist E."/>
            <person name="Ling A."/>
            <person name="Lombard V."/>
            <person name="Lucas S."/>
            <person name="Lundell T."/>
            <person name="Martin R."/>
            <person name="McLaughlin D.J."/>
            <person name="Morgenstern I."/>
            <person name="Morin E."/>
            <person name="Murat C."/>
            <person name="Nagy L.G."/>
            <person name="Nolan M."/>
            <person name="Ohm R.A."/>
            <person name="Patyshakuliyeva A."/>
            <person name="Rokas A."/>
            <person name="Ruiz-Duenas F.J."/>
            <person name="Sabat G."/>
            <person name="Salamov A."/>
            <person name="Samejima M."/>
            <person name="Schmutz J."/>
            <person name="Slot J.C."/>
            <person name="St John F."/>
            <person name="Stenlid J."/>
            <person name="Sun H."/>
            <person name="Sun S."/>
            <person name="Syed K."/>
            <person name="Tsang A."/>
            <person name="Wiebenga A."/>
            <person name="Young D."/>
            <person name="Pisabarro A."/>
            <person name="Eastwood D.C."/>
            <person name="Martin F."/>
            <person name="Cullen D."/>
            <person name="Grigoriev I.V."/>
            <person name="Hibbett D.S."/>
        </authorList>
    </citation>
    <scope>NUCLEOTIDE SEQUENCE [LARGE SCALE GENOMIC DNA]</scope>
    <source>
        <strain evidence="1 2">DJM-731 SS1</strain>
    </source>
</reference>